<dbReference type="Gene3D" id="4.10.280.10">
    <property type="entry name" value="Helix-loop-helix DNA-binding domain"/>
    <property type="match status" value="1"/>
</dbReference>
<feature type="coiled-coil region" evidence="5">
    <location>
        <begin position="59"/>
        <end position="86"/>
    </location>
</feature>
<keyword evidence="4" id="KW-0539">Nucleus</keyword>
<dbReference type="GO" id="GO:0000981">
    <property type="term" value="F:DNA-binding transcription factor activity, RNA polymerase II-specific"/>
    <property type="evidence" value="ECO:0007669"/>
    <property type="project" value="TreeGrafter"/>
</dbReference>
<evidence type="ECO:0000256" key="5">
    <source>
        <dbReference type="SAM" id="Coils"/>
    </source>
</evidence>
<dbReference type="Proteomes" id="UP000824120">
    <property type="component" value="Chromosome 2"/>
</dbReference>
<sequence length="199" mass="22092">MEQQYCCNKPSSSSSCKAADRKTIEKNRRNQMKDLYMKLNSLVNHDQHSKEFLSLPDQLEEAANYIKKLQIDLEKMILKKESLTAAIGTLNSNSSSNTNGRILENTLPLPHIEIHSVNAALEVLLITGLDYHFMFNHVIRMLHEDGVQVINANYTLVGDTIFHSIHSKVGECATSSSGYGAAAKIISEKLKQFVGAAAT</sequence>
<dbReference type="InterPro" id="IPR036638">
    <property type="entry name" value="HLH_DNA-bd_sf"/>
</dbReference>
<organism evidence="7 8">
    <name type="scientific">Solanum commersonii</name>
    <name type="common">Commerson's wild potato</name>
    <name type="synonym">Commerson's nightshade</name>
    <dbReference type="NCBI Taxonomy" id="4109"/>
    <lineage>
        <taxon>Eukaryota</taxon>
        <taxon>Viridiplantae</taxon>
        <taxon>Streptophyta</taxon>
        <taxon>Embryophyta</taxon>
        <taxon>Tracheophyta</taxon>
        <taxon>Spermatophyta</taxon>
        <taxon>Magnoliopsida</taxon>
        <taxon>eudicotyledons</taxon>
        <taxon>Gunneridae</taxon>
        <taxon>Pentapetalae</taxon>
        <taxon>asterids</taxon>
        <taxon>lamiids</taxon>
        <taxon>Solanales</taxon>
        <taxon>Solanaceae</taxon>
        <taxon>Solanoideae</taxon>
        <taxon>Solaneae</taxon>
        <taxon>Solanum</taxon>
    </lineage>
</organism>
<dbReference type="PANTHER" id="PTHR13935">
    <property type="entry name" value="ACHAETE-SCUTE TRANSCRIPTION FACTOR-RELATED"/>
    <property type="match status" value="1"/>
</dbReference>
<keyword evidence="8" id="KW-1185">Reference proteome</keyword>
<keyword evidence="5" id="KW-0175">Coiled coil</keyword>
<comment type="subcellular location">
    <subcellularLocation>
        <location evidence="1">Nucleus</location>
    </subcellularLocation>
</comment>
<dbReference type="GO" id="GO:0000977">
    <property type="term" value="F:RNA polymerase II transcription regulatory region sequence-specific DNA binding"/>
    <property type="evidence" value="ECO:0007669"/>
    <property type="project" value="TreeGrafter"/>
</dbReference>
<evidence type="ECO:0000256" key="4">
    <source>
        <dbReference type="ARBA" id="ARBA00023242"/>
    </source>
</evidence>
<gene>
    <name evidence="7" type="ORF">H5410_007787</name>
</gene>
<accession>A0A9J6ADS1</accession>
<dbReference type="InterPro" id="IPR011598">
    <property type="entry name" value="bHLH_dom"/>
</dbReference>
<evidence type="ECO:0000256" key="2">
    <source>
        <dbReference type="ARBA" id="ARBA00023015"/>
    </source>
</evidence>
<protein>
    <recommendedName>
        <fullName evidence="6">BHLH domain-containing protein</fullName>
    </recommendedName>
</protein>
<dbReference type="GO" id="GO:0090575">
    <property type="term" value="C:RNA polymerase II transcription regulator complex"/>
    <property type="evidence" value="ECO:0007669"/>
    <property type="project" value="TreeGrafter"/>
</dbReference>
<evidence type="ECO:0000256" key="3">
    <source>
        <dbReference type="ARBA" id="ARBA00023163"/>
    </source>
</evidence>
<dbReference type="OrthoDB" id="752507at2759"/>
<evidence type="ECO:0000259" key="6">
    <source>
        <dbReference type="PROSITE" id="PS50888"/>
    </source>
</evidence>
<dbReference type="GO" id="GO:0046983">
    <property type="term" value="F:protein dimerization activity"/>
    <property type="evidence" value="ECO:0007669"/>
    <property type="project" value="InterPro"/>
</dbReference>
<evidence type="ECO:0000313" key="7">
    <source>
        <dbReference type="EMBL" id="KAG5622569.1"/>
    </source>
</evidence>
<dbReference type="Pfam" id="PF00010">
    <property type="entry name" value="HLH"/>
    <property type="match status" value="1"/>
</dbReference>
<proteinExistence type="predicted"/>
<evidence type="ECO:0000256" key="1">
    <source>
        <dbReference type="ARBA" id="ARBA00004123"/>
    </source>
</evidence>
<dbReference type="SUPFAM" id="SSF47459">
    <property type="entry name" value="HLH, helix-loop-helix DNA-binding domain"/>
    <property type="match status" value="1"/>
</dbReference>
<keyword evidence="2" id="KW-0805">Transcription regulation</keyword>
<keyword evidence="3" id="KW-0804">Transcription</keyword>
<reference evidence="7 8" key="1">
    <citation type="submission" date="2020-09" db="EMBL/GenBank/DDBJ databases">
        <title>De no assembly of potato wild relative species, Solanum commersonii.</title>
        <authorList>
            <person name="Cho K."/>
        </authorList>
    </citation>
    <scope>NUCLEOTIDE SEQUENCE [LARGE SCALE GENOMIC DNA]</scope>
    <source>
        <strain evidence="7">LZ3.2</strain>
        <tissue evidence="7">Leaf</tissue>
    </source>
</reference>
<name>A0A9J6ADS1_SOLCO</name>
<evidence type="ECO:0000313" key="8">
    <source>
        <dbReference type="Proteomes" id="UP000824120"/>
    </source>
</evidence>
<feature type="domain" description="BHLH" evidence="6">
    <location>
        <begin position="16"/>
        <end position="69"/>
    </location>
</feature>
<comment type="caution">
    <text evidence="7">The sequence shown here is derived from an EMBL/GenBank/DDBJ whole genome shotgun (WGS) entry which is preliminary data.</text>
</comment>
<dbReference type="PANTHER" id="PTHR13935:SF90">
    <property type="entry name" value="TRANSCRIPTION FACTOR BHLH162"/>
    <property type="match status" value="1"/>
</dbReference>
<dbReference type="AlphaFoldDB" id="A0A9J6ADS1"/>
<dbReference type="EMBL" id="JACXVP010000002">
    <property type="protein sequence ID" value="KAG5622569.1"/>
    <property type="molecule type" value="Genomic_DNA"/>
</dbReference>
<dbReference type="PROSITE" id="PS50888">
    <property type="entry name" value="BHLH"/>
    <property type="match status" value="1"/>
</dbReference>
<dbReference type="InterPro" id="IPR015660">
    <property type="entry name" value="MASH1/Ascl1a-like"/>
</dbReference>